<dbReference type="InterPro" id="IPR011009">
    <property type="entry name" value="Kinase-like_dom_sf"/>
</dbReference>
<proteinExistence type="predicted"/>
<evidence type="ECO:0000259" key="1">
    <source>
        <dbReference type="Pfam" id="PF01636"/>
    </source>
</evidence>
<dbReference type="RefSeq" id="WP_011901859.1">
    <property type="nucleotide sequence ID" value="NZ_CP015016.1"/>
</dbReference>
<reference evidence="2" key="1">
    <citation type="journal article" date="2017" name="Appl. Environ. Microbiol.">
        <title>Microdiversification of a pelagic Polynucleobacter species is mainly driven by acquisition of genomic islands from a partially interspecific gene pool.</title>
        <authorList>
            <person name="Hoetzinger M."/>
            <person name="Hahn M.W."/>
            <person name="Jezberova J."/>
            <person name="Schmidt J."/>
            <person name="Koll U."/>
        </authorList>
    </citation>
    <scope>NUCLEOTIDE SEQUENCE</scope>
    <source>
        <strain evidence="2">MWH-RechtKol4</strain>
    </source>
</reference>
<name>A0AAC9IWT3_9BURK</name>
<evidence type="ECO:0000313" key="2">
    <source>
        <dbReference type="EMBL" id="APC00137.1"/>
    </source>
</evidence>
<dbReference type="Gene3D" id="3.90.1200.10">
    <property type="match status" value="1"/>
</dbReference>
<dbReference type="Gene3D" id="3.30.200.20">
    <property type="entry name" value="Phosphorylase Kinase, domain 1"/>
    <property type="match status" value="1"/>
</dbReference>
<dbReference type="AlphaFoldDB" id="A0AAC9IWT3"/>
<sequence length="337" mass="37782">MSSETVVFQEQLSNYLKDIGLTDGPIGLSQLTGGQSNPTYKISSGSKHYVLRKKPGGVLLPSAHAVDREYRVMKALANTNVPVPQMLAYCEDESIIGTAFFVMEYLDGRVFIDQSLTQLQATERHTLYEEMNRTIAAIHKLDYVALGLESFGKPGNYFSRQIARWSRQVRDANIPIPDSLNKLMDWLPENIPNEDETSLIHGDFRMDNLIFHKTELRVIGVLDWELSTLGNPLADFAYQCMAWRIAPTLWRGIQGLDLKSLGIPSEAEYIAMYEKRIGRPIAEHWPFLMAYNLFRISAILHGITKRAMDGNANASDAIENGKKAGALADLGWACAQQ</sequence>
<dbReference type="InterPro" id="IPR052898">
    <property type="entry name" value="ACAD10-like"/>
</dbReference>
<dbReference type="SUPFAM" id="SSF56112">
    <property type="entry name" value="Protein kinase-like (PK-like)"/>
    <property type="match status" value="1"/>
</dbReference>
<dbReference type="GeneID" id="31480347"/>
<protein>
    <submittedName>
        <fullName evidence="2">Aminoglycoside phosphotransferase</fullName>
    </submittedName>
</protein>
<organism evidence="2 3">
    <name type="scientific">Polynucleobacter asymbioticus</name>
    <dbReference type="NCBI Taxonomy" id="576611"/>
    <lineage>
        <taxon>Bacteria</taxon>
        <taxon>Pseudomonadati</taxon>
        <taxon>Pseudomonadota</taxon>
        <taxon>Betaproteobacteria</taxon>
        <taxon>Burkholderiales</taxon>
        <taxon>Burkholderiaceae</taxon>
        <taxon>Polynucleobacter</taxon>
    </lineage>
</organism>
<accession>A0AAC9IWT3</accession>
<dbReference type="InterPro" id="IPR002575">
    <property type="entry name" value="Aminoglycoside_PTrfase"/>
</dbReference>
<feature type="domain" description="Aminoglycoside phosphotransferase" evidence="1">
    <location>
        <begin position="28"/>
        <end position="247"/>
    </location>
</feature>
<dbReference type="Pfam" id="PF01636">
    <property type="entry name" value="APH"/>
    <property type="match status" value="1"/>
</dbReference>
<dbReference type="CDD" id="cd05154">
    <property type="entry name" value="ACAD10_11_N-like"/>
    <property type="match status" value="1"/>
</dbReference>
<dbReference type="Proteomes" id="UP000182060">
    <property type="component" value="Chromosome"/>
</dbReference>
<dbReference type="OMA" id="QCMAWRI"/>
<dbReference type="PANTHER" id="PTHR47829:SF3">
    <property type="entry name" value="AMINOGLYCOSIDE PHOSPHOTRANSFERASE DOMAIN-CONTAINING PROTEIN"/>
    <property type="match status" value="1"/>
</dbReference>
<dbReference type="InterPro" id="IPR041726">
    <property type="entry name" value="ACAD10_11_N"/>
</dbReference>
<evidence type="ECO:0000313" key="3">
    <source>
        <dbReference type="Proteomes" id="UP000182060"/>
    </source>
</evidence>
<gene>
    <name evidence="2" type="ORF">AOC25_00055</name>
</gene>
<dbReference type="EMBL" id="CP015017">
    <property type="protein sequence ID" value="APC00137.1"/>
    <property type="molecule type" value="Genomic_DNA"/>
</dbReference>
<dbReference type="PANTHER" id="PTHR47829">
    <property type="entry name" value="HYDROLASE, PUTATIVE (AFU_ORTHOLOGUE AFUA_1G12880)-RELATED"/>
    <property type="match status" value="1"/>
</dbReference>